<dbReference type="Gene3D" id="3.40.50.300">
    <property type="entry name" value="P-loop containing nucleotide triphosphate hydrolases"/>
    <property type="match status" value="2"/>
</dbReference>
<dbReference type="GO" id="GO:0005524">
    <property type="term" value="F:ATP binding"/>
    <property type="evidence" value="ECO:0007669"/>
    <property type="project" value="UniProtKB-KW"/>
</dbReference>
<evidence type="ECO:0000256" key="3">
    <source>
        <dbReference type="ARBA" id="ARBA00022801"/>
    </source>
</evidence>
<dbReference type="AlphaFoldDB" id="A0A3N4KBX1"/>
<dbReference type="InterPro" id="IPR001650">
    <property type="entry name" value="Helicase_C-like"/>
</dbReference>
<comment type="catalytic activity">
    <reaction evidence="6 7">
        <text>Couples ATP hydrolysis with the unwinding of duplex DNA by translocating in the 3'-5' direction.</text>
        <dbReference type="EC" id="5.6.2.4"/>
    </reaction>
</comment>
<dbReference type="NCBIfam" id="TIGR00614">
    <property type="entry name" value="recQ_fam"/>
    <property type="match status" value="1"/>
</dbReference>
<evidence type="ECO:0000256" key="6">
    <source>
        <dbReference type="ARBA" id="ARBA00034617"/>
    </source>
</evidence>
<dbReference type="InterPro" id="IPR032284">
    <property type="entry name" value="RecQ_Zn-bd"/>
</dbReference>
<feature type="domain" description="Helicase C-terminal" evidence="9">
    <location>
        <begin position="252"/>
        <end position="408"/>
    </location>
</feature>
<dbReference type="GO" id="GO:0005737">
    <property type="term" value="C:cytoplasm"/>
    <property type="evidence" value="ECO:0007669"/>
    <property type="project" value="TreeGrafter"/>
</dbReference>
<evidence type="ECO:0000256" key="7">
    <source>
        <dbReference type="RuleBase" id="RU364117"/>
    </source>
</evidence>
<dbReference type="PROSITE" id="PS51192">
    <property type="entry name" value="HELICASE_ATP_BIND_1"/>
    <property type="match status" value="1"/>
</dbReference>
<dbReference type="GO" id="GO:0005634">
    <property type="term" value="C:nucleus"/>
    <property type="evidence" value="ECO:0007669"/>
    <property type="project" value="UniProtKB-SubCell"/>
</dbReference>
<dbReference type="InterPro" id="IPR027417">
    <property type="entry name" value="P-loop_NTPase"/>
</dbReference>
<evidence type="ECO:0000256" key="4">
    <source>
        <dbReference type="ARBA" id="ARBA00022806"/>
    </source>
</evidence>
<dbReference type="EC" id="5.6.2.4" evidence="7"/>
<dbReference type="InParanoid" id="A0A3N4KBX1"/>
<dbReference type="SMART" id="SM00487">
    <property type="entry name" value="DEXDc"/>
    <property type="match status" value="1"/>
</dbReference>
<keyword evidence="7" id="KW-0539">Nucleus</keyword>
<dbReference type="STRING" id="1392247.A0A3N4KBX1"/>
<dbReference type="InterPro" id="IPR014001">
    <property type="entry name" value="Helicase_ATP-bd"/>
</dbReference>
<evidence type="ECO:0000256" key="2">
    <source>
        <dbReference type="ARBA" id="ARBA00022741"/>
    </source>
</evidence>
<dbReference type="InterPro" id="IPR011545">
    <property type="entry name" value="DEAD/DEAH_box_helicase_dom"/>
</dbReference>
<dbReference type="PANTHER" id="PTHR13710:SF152">
    <property type="entry name" value="ATP-DEPENDENT DNA HELICASE Q5"/>
    <property type="match status" value="1"/>
</dbReference>
<dbReference type="Pfam" id="PF00270">
    <property type="entry name" value="DEAD"/>
    <property type="match status" value="1"/>
</dbReference>
<evidence type="ECO:0000259" key="9">
    <source>
        <dbReference type="PROSITE" id="PS51194"/>
    </source>
</evidence>
<dbReference type="Pfam" id="PF00271">
    <property type="entry name" value="Helicase_C"/>
    <property type="match status" value="1"/>
</dbReference>
<feature type="domain" description="Helicase ATP-binding" evidence="8">
    <location>
        <begin position="31"/>
        <end position="206"/>
    </location>
</feature>
<dbReference type="GO" id="GO:0009378">
    <property type="term" value="F:four-way junction helicase activity"/>
    <property type="evidence" value="ECO:0007669"/>
    <property type="project" value="TreeGrafter"/>
</dbReference>
<dbReference type="EMBL" id="ML119203">
    <property type="protein sequence ID" value="RPB06958.1"/>
    <property type="molecule type" value="Genomic_DNA"/>
</dbReference>
<dbReference type="Pfam" id="PF16124">
    <property type="entry name" value="RecQ_Zn_bind"/>
    <property type="match status" value="1"/>
</dbReference>
<evidence type="ECO:0000256" key="1">
    <source>
        <dbReference type="ARBA" id="ARBA00005446"/>
    </source>
</evidence>
<dbReference type="GO" id="GO:0005694">
    <property type="term" value="C:chromosome"/>
    <property type="evidence" value="ECO:0007669"/>
    <property type="project" value="TreeGrafter"/>
</dbReference>
<accession>A0A3N4KBX1</accession>
<dbReference type="CDD" id="cd17920">
    <property type="entry name" value="DEXHc_RecQ"/>
    <property type="match status" value="1"/>
</dbReference>
<proteinExistence type="inferred from homology"/>
<dbReference type="GO" id="GO:0000724">
    <property type="term" value="P:double-strand break repair via homologous recombination"/>
    <property type="evidence" value="ECO:0007669"/>
    <property type="project" value="TreeGrafter"/>
</dbReference>
<keyword evidence="11" id="KW-1185">Reference proteome</keyword>
<dbReference type="SMART" id="SM00490">
    <property type="entry name" value="HELICc"/>
    <property type="match status" value="1"/>
</dbReference>
<evidence type="ECO:0000259" key="8">
    <source>
        <dbReference type="PROSITE" id="PS51192"/>
    </source>
</evidence>
<dbReference type="GO" id="GO:0043138">
    <property type="term" value="F:3'-5' DNA helicase activity"/>
    <property type="evidence" value="ECO:0007669"/>
    <property type="project" value="UniProtKB-EC"/>
</dbReference>
<name>A0A3N4KBX1_9PEZI</name>
<organism evidence="10 11">
    <name type="scientific">Morchella conica CCBAS932</name>
    <dbReference type="NCBI Taxonomy" id="1392247"/>
    <lineage>
        <taxon>Eukaryota</taxon>
        <taxon>Fungi</taxon>
        <taxon>Dikarya</taxon>
        <taxon>Ascomycota</taxon>
        <taxon>Pezizomycotina</taxon>
        <taxon>Pezizomycetes</taxon>
        <taxon>Pezizales</taxon>
        <taxon>Morchellaceae</taxon>
        <taxon>Morchella</taxon>
    </lineage>
</organism>
<keyword evidence="5 7" id="KW-0067">ATP-binding</keyword>
<keyword evidence="2 7" id="KW-0547">Nucleotide-binding</keyword>
<gene>
    <name evidence="10" type="ORF">P167DRAFT_496477</name>
</gene>
<sequence length="470" mass="53352">MSKAKKKPDIEFALKRIFKKQAFRSVQREVIESALAGHDVYLQAATGLGKSLCFQLPAVVVDHGLTIVVSPLLSIMANQVDALRMAGIKSATLNSSVSAEERQAILADLECGHPKNRLLYVTPELCATQSFRRKLALVYRQRELNRIVIDEAHCISEWGHDFRPSFKQLSFFKSEYPSVPVMAVTATATEKVRFDILKILNLPSPATKIFLLSTSRNNLHYEIRYMNDSFDTFKDMVAWLREVYARRELHQGKYQRASAVCGIIYCRARQKCEELAKALRDNGIGARPYHAGLAKKEKEDTTTSWLLNKPGYDIIVATTAFGMGIDKPNVRFIVHWQIGKSFESYYQEAGRAGRDGKAARCILYYSREDRDRTQYLVNLEENKRMPSEKGLGRATSFDALVKYCEDISTCRHLAISKYFGEVKAPTCDFACDYCKDVDALRRANLSMLSDEERISTQREAGLFYNAGYDE</sequence>
<comment type="catalytic activity">
    <reaction evidence="7">
        <text>ATP + H2O = ADP + phosphate + H(+)</text>
        <dbReference type="Rhea" id="RHEA:13065"/>
        <dbReference type="ChEBI" id="CHEBI:15377"/>
        <dbReference type="ChEBI" id="CHEBI:15378"/>
        <dbReference type="ChEBI" id="CHEBI:30616"/>
        <dbReference type="ChEBI" id="CHEBI:43474"/>
        <dbReference type="ChEBI" id="CHEBI:456216"/>
    </reaction>
</comment>
<keyword evidence="3 7" id="KW-0378">Hydrolase</keyword>
<dbReference type="PROSITE" id="PS51194">
    <property type="entry name" value="HELICASE_CTER"/>
    <property type="match status" value="1"/>
</dbReference>
<dbReference type="OrthoDB" id="10261556at2759"/>
<dbReference type="FunFam" id="3.40.50.300:FF:001834">
    <property type="entry name" value="ATP-dependent DNA helicase"/>
    <property type="match status" value="1"/>
</dbReference>
<protein>
    <recommendedName>
        <fullName evidence="7">ATP-dependent DNA helicase</fullName>
        <ecNumber evidence="7">5.6.2.4</ecNumber>
    </recommendedName>
</protein>
<evidence type="ECO:0000313" key="11">
    <source>
        <dbReference type="Proteomes" id="UP000277580"/>
    </source>
</evidence>
<dbReference type="GO" id="GO:0016887">
    <property type="term" value="F:ATP hydrolysis activity"/>
    <property type="evidence" value="ECO:0007669"/>
    <property type="project" value="RHEA"/>
</dbReference>
<dbReference type="GO" id="GO:0003676">
    <property type="term" value="F:nucleic acid binding"/>
    <property type="evidence" value="ECO:0007669"/>
    <property type="project" value="InterPro"/>
</dbReference>
<reference evidence="10 11" key="1">
    <citation type="journal article" date="2018" name="Nat. Ecol. Evol.">
        <title>Pezizomycetes genomes reveal the molecular basis of ectomycorrhizal truffle lifestyle.</title>
        <authorList>
            <person name="Murat C."/>
            <person name="Payen T."/>
            <person name="Noel B."/>
            <person name="Kuo A."/>
            <person name="Morin E."/>
            <person name="Chen J."/>
            <person name="Kohler A."/>
            <person name="Krizsan K."/>
            <person name="Balestrini R."/>
            <person name="Da Silva C."/>
            <person name="Montanini B."/>
            <person name="Hainaut M."/>
            <person name="Levati E."/>
            <person name="Barry K.W."/>
            <person name="Belfiori B."/>
            <person name="Cichocki N."/>
            <person name="Clum A."/>
            <person name="Dockter R.B."/>
            <person name="Fauchery L."/>
            <person name="Guy J."/>
            <person name="Iotti M."/>
            <person name="Le Tacon F."/>
            <person name="Lindquist E.A."/>
            <person name="Lipzen A."/>
            <person name="Malagnac F."/>
            <person name="Mello A."/>
            <person name="Molinier V."/>
            <person name="Miyauchi S."/>
            <person name="Poulain J."/>
            <person name="Riccioni C."/>
            <person name="Rubini A."/>
            <person name="Sitrit Y."/>
            <person name="Splivallo R."/>
            <person name="Traeger S."/>
            <person name="Wang M."/>
            <person name="Zifcakova L."/>
            <person name="Wipf D."/>
            <person name="Zambonelli A."/>
            <person name="Paolocci F."/>
            <person name="Nowrousian M."/>
            <person name="Ottonello S."/>
            <person name="Baldrian P."/>
            <person name="Spatafora J.W."/>
            <person name="Henrissat B."/>
            <person name="Nagy L.G."/>
            <person name="Aury J.M."/>
            <person name="Wincker P."/>
            <person name="Grigoriev I.V."/>
            <person name="Bonfante P."/>
            <person name="Martin F.M."/>
        </authorList>
    </citation>
    <scope>NUCLEOTIDE SEQUENCE [LARGE SCALE GENOMIC DNA]</scope>
    <source>
        <strain evidence="10 11">CCBAS932</strain>
    </source>
</reference>
<comment type="subcellular location">
    <subcellularLocation>
        <location evidence="7">Nucleus</location>
    </subcellularLocation>
</comment>
<evidence type="ECO:0000313" key="10">
    <source>
        <dbReference type="EMBL" id="RPB06958.1"/>
    </source>
</evidence>
<keyword evidence="4 7" id="KW-0347">Helicase</keyword>
<dbReference type="InterPro" id="IPR004589">
    <property type="entry name" value="DNA_helicase_ATP-dep_RecQ"/>
</dbReference>
<dbReference type="PANTHER" id="PTHR13710">
    <property type="entry name" value="DNA HELICASE RECQ FAMILY MEMBER"/>
    <property type="match status" value="1"/>
</dbReference>
<evidence type="ECO:0000256" key="5">
    <source>
        <dbReference type="ARBA" id="ARBA00022840"/>
    </source>
</evidence>
<dbReference type="Proteomes" id="UP000277580">
    <property type="component" value="Unassembled WGS sequence"/>
</dbReference>
<comment type="similarity">
    <text evidence="1 7">Belongs to the helicase family. RecQ subfamily.</text>
</comment>
<dbReference type="SUPFAM" id="SSF52540">
    <property type="entry name" value="P-loop containing nucleoside triphosphate hydrolases"/>
    <property type="match status" value="1"/>
</dbReference>